<evidence type="ECO:0000313" key="12">
    <source>
        <dbReference type="Proteomes" id="UP001321749"/>
    </source>
</evidence>
<sequence length="330" mass="37133">MTVQPKPIPALYTVYILRSTVRHASLYIGSTPNPPRRLSQHNGLSKGGAARTSREKLRPWEMVGLVSGFPSMTAALKFEWALTNPHISMHIPSESRIAFSTQRKRSGHPRRPPLSLTSIISNLHLLLRVPSFARWPLSLHFFALEVYAAWQRWDARTEDQLREGFMVLTDFGHNNNQSGTKNACATAPNDSQPEDGENQPAWGIHALPLDYEPLSDYVEKAQDVLDFERQGDCAVCHETLSPGEGLQAICTKSGCEAAGHLSCWSRHMLETNRTDDILPLQGNCPKCGGHVQWAEMMKELTLRTRAPKEVEKLLKRKKRRVTTKPRAQKT</sequence>
<dbReference type="HAMAP" id="MF_03100">
    <property type="entry name" value="Endonuc_su_Slx1"/>
    <property type="match status" value="1"/>
</dbReference>
<dbReference type="EMBL" id="MU864945">
    <property type="protein sequence ID" value="KAK4464782.1"/>
    <property type="molecule type" value="Genomic_DNA"/>
</dbReference>
<comment type="subunit">
    <text evidence="8">Forms a heterodimer with SLX4.</text>
</comment>
<evidence type="ECO:0000256" key="8">
    <source>
        <dbReference type="HAMAP-Rule" id="MF_03100"/>
    </source>
</evidence>
<keyword evidence="6 8" id="KW-0234">DNA repair</keyword>
<protein>
    <recommendedName>
        <fullName evidence="10">GIY-YIG domain-containing protein</fullName>
    </recommendedName>
</protein>
<feature type="region of interest" description="Disordered" evidence="9">
    <location>
        <begin position="180"/>
        <end position="199"/>
    </location>
</feature>
<keyword evidence="1 8" id="KW-0540">Nuclease</keyword>
<evidence type="ECO:0000256" key="1">
    <source>
        <dbReference type="ARBA" id="ARBA00022722"/>
    </source>
</evidence>
<feature type="region of interest" description="Disordered" evidence="9">
    <location>
        <begin position="29"/>
        <end position="53"/>
    </location>
</feature>
<evidence type="ECO:0000256" key="2">
    <source>
        <dbReference type="ARBA" id="ARBA00022759"/>
    </source>
</evidence>
<dbReference type="GO" id="GO:0000724">
    <property type="term" value="P:double-strand break repair via homologous recombination"/>
    <property type="evidence" value="ECO:0007669"/>
    <property type="project" value="TreeGrafter"/>
</dbReference>
<reference evidence="11" key="1">
    <citation type="journal article" date="2023" name="Mol. Phylogenet. Evol.">
        <title>Genome-scale phylogeny and comparative genomics of the fungal order Sordariales.</title>
        <authorList>
            <person name="Hensen N."/>
            <person name="Bonometti L."/>
            <person name="Westerberg I."/>
            <person name="Brannstrom I.O."/>
            <person name="Guillou S."/>
            <person name="Cros-Aarteil S."/>
            <person name="Calhoun S."/>
            <person name="Haridas S."/>
            <person name="Kuo A."/>
            <person name="Mondo S."/>
            <person name="Pangilinan J."/>
            <person name="Riley R."/>
            <person name="LaButti K."/>
            <person name="Andreopoulos B."/>
            <person name="Lipzen A."/>
            <person name="Chen C."/>
            <person name="Yan M."/>
            <person name="Daum C."/>
            <person name="Ng V."/>
            <person name="Clum A."/>
            <person name="Steindorff A."/>
            <person name="Ohm R.A."/>
            <person name="Martin F."/>
            <person name="Silar P."/>
            <person name="Natvig D.O."/>
            <person name="Lalanne C."/>
            <person name="Gautier V."/>
            <person name="Ament-Velasquez S.L."/>
            <person name="Kruys A."/>
            <person name="Hutchinson M.I."/>
            <person name="Powell A.J."/>
            <person name="Barry K."/>
            <person name="Miller A.N."/>
            <person name="Grigoriev I.V."/>
            <person name="Debuchy R."/>
            <person name="Gladieux P."/>
            <person name="Hiltunen Thoren M."/>
            <person name="Johannesson H."/>
        </authorList>
    </citation>
    <scope>NUCLEOTIDE SEQUENCE</scope>
    <source>
        <strain evidence="11">PSN324</strain>
    </source>
</reference>
<keyword evidence="2 8" id="KW-0255">Endonuclease</keyword>
<dbReference type="InterPro" id="IPR035901">
    <property type="entry name" value="GIY-YIG_endonuc_sf"/>
</dbReference>
<feature type="region of interest" description="Disordered" evidence="9">
    <location>
        <begin position="311"/>
        <end position="330"/>
    </location>
</feature>
<evidence type="ECO:0000313" key="11">
    <source>
        <dbReference type="EMBL" id="KAK4464782.1"/>
    </source>
</evidence>
<evidence type="ECO:0000259" key="10">
    <source>
        <dbReference type="PROSITE" id="PS50164"/>
    </source>
</evidence>
<dbReference type="Proteomes" id="UP001321749">
    <property type="component" value="Unassembled WGS sequence"/>
</dbReference>
<comment type="similarity">
    <text evidence="8">Belongs to the SLX1 family.</text>
</comment>
<keyword evidence="7 8" id="KW-0539">Nucleus</keyword>
<keyword evidence="5 8" id="KW-0233">DNA recombination</keyword>
<evidence type="ECO:0000256" key="5">
    <source>
        <dbReference type="ARBA" id="ARBA00023172"/>
    </source>
</evidence>
<dbReference type="InterPro" id="IPR050381">
    <property type="entry name" value="SLX1_endonuclease"/>
</dbReference>
<dbReference type="GO" id="GO:0017108">
    <property type="term" value="F:5'-flap endonuclease activity"/>
    <property type="evidence" value="ECO:0007669"/>
    <property type="project" value="InterPro"/>
</dbReference>
<accession>A0AAV9HZ24</accession>
<evidence type="ECO:0000256" key="7">
    <source>
        <dbReference type="ARBA" id="ARBA00023242"/>
    </source>
</evidence>
<dbReference type="GO" id="GO:0008821">
    <property type="term" value="F:crossover junction DNA endonuclease activity"/>
    <property type="evidence" value="ECO:0007669"/>
    <property type="project" value="TreeGrafter"/>
</dbReference>
<dbReference type="GO" id="GO:0033557">
    <property type="term" value="C:Slx1-Slx4 complex"/>
    <property type="evidence" value="ECO:0007669"/>
    <property type="project" value="UniProtKB-UniRule"/>
</dbReference>
<dbReference type="InterPro" id="IPR048749">
    <property type="entry name" value="SLX1_C"/>
</dbReference>
<dbReference type="Pfam" id="PF01541">
    <property type="entry name" value="GIY-YIG"/>
    <property type="match status" value="1"/>
</dbReference>
<evidence type="ECO:0000256" key="6">
    <source>
        <dbReference type="ARBA" id="ARBA00023204"/>
    </source>
</evidence>
<dbReference type="Gene3D" id="3.40.1440.10">
    <property type="entry name" value="GIY-YIG endonuclease"/>
    <property type="match status" value="1"/>
</dbReference>
<name>A0AAV9HZ24_9PEZI</name>
<dbReference type="PANTHER" id="PTHR20208">
    <property type="entry name" value="STRUCTURE-SPECIFIC ENDONUCLEASE SUBUNIT SLX1"/>
    <property type="match status" value="1"/>
</dbReference>
<dbReference type="PANTHER" id="PTHR20208:SF10">
    <property type="entry name" value="STRUCTURE-SPECIFIC ENDONUCLEASE SUBUNIT SLX1"/>
    <property type="match status" value="1"/>
</dbReference>
<dbReference type="InterPro" id="IPR013083">
    <property type="entry name" value="Znf_RING/FYVE/PHD"/>
</dbReference>
<proteinExistence type="inferred from homology"/>
<feature type="domain" description="GIY-YIG" evidence="10">
    <location>
        <begin position="10"/>
        <end position="92"/>
    </location>
</feature>
<feature type="compositionally biased region" description="Basic residues" evidence="9">
    <location>
        <begin position="314"/>
        <end position="330"/>
    </location>
</feature>
<evidence type="ECO:0000256" key="3">
    <source>
        <dbReference type="ARBA" id="ARBA00022763"/>
    </source>
</evidence>
<keyword evidence="12" id="KW-1185">Reference proteome</keyword>
<dbReference type="CDD" id="cd10455">
    <property type="entry name" value="GIY-YIG_SLX1"/>
    <property type="match status" value="1"/>
</dbReference>
<dbReference type="Pfam" id="PF21202">
    <property type="entry name" value="SLX1_C"/>
    <property type="match status" value="1"/>
</dbReference>
<dbReference type="InterPro" id="IPR000305">
    <property type="entry name" value="GIY-YIG_endonuc"/>
</dbReference>
<gene>
    <name evidence="11" type="ORF">QBC42DRAFT_220146</name>
</gene>
<comment type="caution">
    <text evidence="8">Lacks conserved residue(s) required for the propagation of feature annotation.</text>
</comment>
<feature type="compositionally biased region" description="Polar residues" evidence="9">
    <location>
        <begin position="180"/>
        <end position="191"/>
    </location>
</feature>
<evidence type="ECO:0000256" key="9">
    <source>
        <dbReference type="SAM" id="MobiDB-lite"/>
    </source>
</evidence>
<dbReference type="Gene3D" id="3.30.40.10">
    <property type="entry name" value="Zinc/RING finger domain, C3HC4 (zinc finger)"/>
    <property type="match status" value="1"/>
</dbReference>
<dbReference type="InterPro" id="IPR027520">
    <property type="entry name" value="Slx1"/>
</dbReference>
<evidence type="ECO:0000256" key="4">
    <source>
        <dbReference type="ARBA" id="ARBA00022801"/>
    </source>
</evidence>
<comment type="cofactor">
    <cofactor evidence="8">
        <name>a divalent metal cation</name>
        <dbReference type="ChEBI" id="CHEBI:60240"/>
    </cofactor>
</comment>
<keyword evidence="4 8" id="KW-0378">Hydrolase</keyword>
<comment type="caution">
    <text evidence="11">The sequence shown here is derived from an EMBL/GenBank/DDBJ whole genome shotgun (WGS) entry which is preliminary data.</text>
</comment>
<keyword evidence="3 8" id="KW-0227">DNA damage</keyword>
<dbReference type="PROSITE" id="PS50164">
    <property type="entry name" value="GIY_YIG"/>
    <property type="match status" value="1"/>
</dbReference>
<comment type="subcellular location">
    <subcellularLocation>
        <location evidence="8">Nucleus</location>
    </subcellularLocation>
</comment>
<organism evidence="11 12">
    <name type="scientific">Cladorrhinum samala</name>
    <dbReference type="NCBI Taxonomy" id="585594"/>
    <lineage>
        <taxon>Eukaryota</taxon>
        <taxon>Fungi</taxon>
        <taxon>Dikarya</taxon>
        <taxon>Ascomycota</taxon>
        <taxon>Pezizomycotina</taxon>
        <taxon>Sordariomycetes</taxon>
        <taxon>Sordariomycetidae</taxon>
        <taxon>Sordariales</taxon>
        <taxon>Podosporaceae</taxon>
        <taxon>Cladorrhinum</taxon>
    </lineage>
</organism>
<reference evidence="11" key="2">
    <citation type="submission" date="2023-06" db="EMBL/GenBank/DDBJ databases">
        <authorList>
            <consortium name="Lawrence Berkeley National Laboratory"/>
            <person name="Mondo S.J."/>
            <person name="Hensen N."/>
            <person name="Bonometti L."/>
            <person name="Westerberg I."/>
            <person name="Brannstrom I.O."/>
            <person name="Guillou S."/>
            <person name="Cros-Aarteil S."/>
            <person name="Calhoun S."/>
            <person name="Haridas S."/>
            <person name="Kuo A."/>
            <person name="Pangilinan J."/>
            <person name="Riley R."/>
            <person name="Labutti K."/>
            <person name="Andreopoulos B."/>
            <person name="Lipzen A."/>
            <person name="Chen C."/>
            <person name="Yanf M."/>
            <person name="Daum C."/>
            <person name="Ng V."/>
            <person name="Clum A."/>
            <person name="Steindorff A."/>
            <person name="Ohm R."/>
            <person name="Martin F."/>
            <person name="Silar P."/>
            <person name="Natvig D."/>
            <person name="Lalanne C."/>
            <person name="Gautier V."/>
            <person name="Ament-Velasquez S.L."/>
            <person name="Kruys A."/>
            <person name="Hutchinson M.I."/>
            <person name="Powell A.J."/>
            <person name="Barry K."/>
            <person name="Miller A.N."/>
            <person name="Grigoriev I.V."/>
            <person name="Debuchy R."/>
            <person name="Gladieux P."/>
            <person name="Thoren M.H."/>
            <person name="Johannesson H."/>
        </authorList>
    </citation>
    <scope>NUCLEOTIDE SEQUENCE</scope>
    <source>
        <strain evidence="11">PSN324</strain>
    </source>
</reference>
<dbReference type="AlphaFoldDB" id="A0AAV9HZ24"/>
<comment type="function">
    <text evidence="8">Catalytic subunit of the SLX1-SLX4 structure-specific endonuclease that resolves DNA secondary structures generated during DNA repair and recombination. Has endonuclease activity towards branched DNA substrates, introducing single-strand cuts in duplex DNA close to junctions with ss-DNA.</text>
</comment>